<sequence length="212" mass="23128">MNTYPQQPVNDLRIDTAWRENFSGASMNRKLHGLLSTGVYAGFKVKPKSGLAVEISSTEESIAVLEVGSYSLTARMPANVKKQLTLTAGKTQYVVLEAQYAMNQTSTVGIFVRDAVPANGIMLAKVTLPTGATSISTSQIEQALPSKPVTAADYAELAAYTIDNARRTLELQEEVNKLKNTSGFKTITPSEREGVNFPVDAIPHWAFYHRNC</sequence>
<proteinExistence type="predicted"/>
<dbReference type="RefSeq" id="WP_032072041.1">
    <property type="nucleotide sequence ID" value="NC_025128.1"/>
</dbReference>
<dbReference type="EMBL" id="HG803186">
    <property type="protein sequence ID" value="CDM12519.1"/>
    <property type="molecule type" value="Genomic_DNA"/>
</dbReference>
<reference evidence="1" key="2">
    <citation type="submission" date="2014-01" db="EMBL/GenBank/DDBJ databases">
        <authorList>
            <person name="Hammerl J."/>
        </authorList>
    </citation>
    <scope>NUCLEOTIDE SEQUENCE</scope>
    <source>
        <strain evidence="1">48/10</strain>
        <plasmid evidence="1">p48/10</plasmid>
    </source>
</reference>
<accession>A0AAI9EM70</accession>
<name>A0AAI9EM70_VIBVL</name>
<organism evidence="1">
    <name type="scientific">Vibrio vulnificus</name>
    <dbReference type="NCBI Taxonomy" id="672"/>
    <lineage>
        <taxon>Bacteria</taxon>
        <taxon>Pseudomonadati</taxon>
        <taxon>Pseudomonadota</taxon>
        <taxon>Gammaproteobacteria</taxon>
        <taxon>Vibrionales</taxon>
        <taxon>Vibrionaceae</taxon>
        <taxon>Vibrio</taxon>
    </lineage>
</organism>
<evidence type="ECO:0000313" key="1">
    <source>
        <dbReference type="EMBL" id="CDM12519.1"/>
    </source>
</evidence>
<dbReference type="AlphaFoldDB" id="A0AAI9EM70"/>
<reference evidence="1" key="1">
    <citation type="journal article" date="2014" name="Genome Announc.">
        <title>Complete Nucleotide Sequence of pVv01, a P1-Like Plasmid Prophage of Vibrio vulnificus.</title>
        <authorList>
            <person name="Hammerl J.A."/>
            <person name="Klevanskaa K."/>
            <person name="Strauch E."/>
            <person name="Hertwig S."/>
        </authorList>
    </citation>
    <scope>NUCLEOTIDE SEQUENCE</scope>
    <source>
        <strain evidence="1">48/10</strain>
    </source>
</reference>
<geneLocation type="plasmid" evidence="1">
    <name>p48/10</name>
</geneLocation>
<protein>
    <submittedName>
        <fullName evidence="1">Tail fiber protein S (P1-like gp19)</fullName>
    </submittedName>
</protein>
<keyword evidence="1" id="KW-0614">Plasmid</keyword>